<gene>
    <name evidence="18" type="ORF">SAMN05216463_11543</name>
</gene>
<evidence type="ECO:0000256" key="5">
    <source>
        <dbReference type="ARBA" id="ARBA00022553"/>
    </source>
</evidence>
<dbReference type="GO" id="GO:0005524">
    <property type="term" value="F:ATP binding"/>
    <property type="evidence" value="ECO:0007669"/>
    <property type="project" value="UniProtKB-KW"/>
</dbReference>
<evidence type="ECO:0000256" key="2">
    <source>
        <dbReference type="ARBA" id="ARBA00004651"/>
    </source>
</evidence>
<dbReference type="SMART" id="SM00304">
    <property type="entry name" value="HAMP"/>
    <property type="match status" value="1"/>
</dbReference>
<evidence type="ECO:0000313" key="19">
    <source>
        <dbReference type="Proteomes" id="UP000184130"/>
    </source>
</evidence>
<dbReference type="CDD" id="cd12912">
    <property type="entry name" value="PDC2_MCP_like"/>
    <property type="match status" value="1"/>
</dbReference>
<dbReference type="Pfam" id="PF00512">
    <property type="entry name" value="HisKA"/>
    <property type="match status" value="1"/>
</dbReference>
<evidence type="ECO:0000256" key="15">
    <source>
        <dbReference type="SAM" id="Phobius"/>
    </source>
</evidence>
<evidence type="ECO:0000256" key="7">
    <source>
        <dbReference type="ARBA" id="ARBA00022692"/>
    </source>
</evidence>
<organism evidence="18 19">
    <name type="scientific">Xylanibacter ruminicola</name>
    <name type="common">Prevotella ruminicola</name>
    <dbReference type="NCBI Taxonomy" id="839"/>
    <lineage>
        <taxon>Bacteria</taxon>
        <taxon>Pseudomonadati</taxon>
        <taxon>Bacteroidota</taxon>
        <taxon>Bacteroidia</taxon>
        <taxon>Bacteroidales</taxon>
        <taxon>Prevotellaceae</taxon>
        <taxon>Xylanibacter</taxon>
    </lineage>
</organism>
<keyword evidence="14" id="KW-0175">Coiled coil</keyword>
<feature type="transmembrane region" description="Helical" evidence="15">
    <location>
        <begin position="306"/>
        <end position="324"/>
    </location>
</feature>
<feature type="domain" description="HAMP" evidence="17">
    <location>
        <begin position="330"/>
        <end position="383"/>
    </location>
</feature>
<feature type="transmembrane region" description="Helical" evidence="15">
    <location>
        <begin position="12"/>
        <end position="33"/>
    </location>
</feature>
<evidence type="ECO:0000259" key="16">
    <source>
        <dbReference type="PROSITE" id="PS50109"/>
    </source>
</evidence>
<dbReference type="PANTHER" id="PTHR45528">
    <property type="entry name" value="SENSOR HISTIDINE KINASE CPXA"/>
    <property type="match status" value="1"/>
</dbReference>
<evidence type="ECO:0000256" key="3">
    <source>
        <dbReference type="ARBA" id="ARBA00012438"/>
    </source>
</evidence>
<dbReference type="InterPro" id="IPR003660">
    <property type="entry name" value="HAMP_dom"/>
</dbReference>
<evidence type="ECO:0000256" key="4">
    <source>
        <dbReference type="ARBA" id="ARBA00022475"/>
    </source>
</evidence>
<evidence type="ECO:0000256" key="8">
    <source>
        <dbReference type="ARBA" id="ARBA00022741"/>
    </source>
</evidence>
<dbReference type="PROSITE" id="PS50885">
    <property type="entry name" value="HAMP"/>
    <property type="match status" value="1"/>
</dbReference>
<dbReference type="InterPro" id="IPR050398">
    <property type="entry name" value="HssS/ArlS-like"/>
</dbReference>
<evidence type="ECO:0000256" key="13">
    <source>
        <dbReference type="ARBA" id="ARBA00023136"/>
    </source>
</evidence>
<accession>A0A1M6W4T0</accession>
<keyword evidence="13 15" id="KW-0472">Membrane</keyword>
<dbReference type="Gene3D" id="3.30.565.10">
    <property type="entry name" value="Histidine kinase-like ATPase, C-terminal domain"/>
    <property type="match status" value="1"/>
</dbReference>
<dbReference type="InterPro" id="IPR005467">
    <property type="entry name" value="His_kinase_dom"/>
</dbReference>
<dbReference type="SUPFAM" id="SSF55874">
    <property type="entry name" value="ATPase domain of HSP90 chaperone/DNA topoisomerase II/histidine kinase"/>
    <property type="match status" value="1"/>
</dbReference>
<feature type="coiled-coil region" evidence="14">
    <location>
        <begin position="382"/>
        <end position="412"/>
    </location>
</feature>
<evidence type="ECO:0000256" key="10">
    <source>
        <dbReference type="ARBA" id="ARBA00022840"/>
    </source>
</evidence>
<dbReference type="PROSITE" id="PS50109">
    <property type="entry name" value="HIS_KIN"/>
    <property type="match status" value="1"/>
</dbReference>
<keyword evidence="7 15" id="KW-0812">Transmembrane</keyword>
<dbReference type="InterPro" id="IPR004358">
    <property type="entry name" value="Sig_transdc_His_kin-like_C"/>
</dbReference>
<dbReference type="Gene3D" id="3.30.450.20">
    <property type="entry name" value="PAS domain"/>
    <property type="match status" value="2"/>
</dbReference>
<dbReference type="EC" id="2.7.13.3" evidence="3"/>
<dbReference type="SUPFAM" id="SSF47384">
    <property type="entry name" value="Homodimeric domain of signal transducing histidine kinase"/>
    <property type="match status" value="1"/>
</dbReference>
<dbReference type="InterPro" id="IPR033479">
    <property type="entry name" value="dCache_1"/>
</dbReference>
<dbReference type="InterPro" id="IPR003594">
    <property type="entry name" value="HATPase_dom"/>
</dbReference>
<dbReference type="SMART" id="SM00388">
    <property type="entry name" value="HisKA"/>
    <property type="match status" value="1"/>
</dbReference>
<dbReference type="Pfam" id="PF02743">
    <property type="entry name" value="dCache_1"/>
    <property type="match status" value="1"/>
</dbReference>
<reference evidence="18 19" key="1">
    <citation type="submission" date="2016-11" db="EMBL/GenBank/DDBJ databases">
        <authorList>
            <person name="Jaros S."/>
            <person name="Januszkiewicz K."/>
            <person name="Wedrychowicz H."/>
        </authorList>
    </citation>
    <scope>NUCLEOTIDE SEQUENCE [LARGE SCALE GENOMIC DNA]</scope>
    <source>
        <strain evidence="18 19">KHT3</strain>
    </source>
</reference>
<comment type="subcellular location">
    <subcellularLocation>
        <location evidence="2">Cell membrane</location>
        <topology evidence="2">Multi-pass membrane protein</topology>
    </subcellularLocation>
</comment>
<keyword evidence="12" id="KW-0902">Two-component regulatory system</keyword>
<evidence type="ECO:0000256" key="9">
    <source>
        <dbReference type="ARBA" id="ARBA00022777"/>
    </source>
</evidence>
<keyword evidence="9 18" id="KW-0418">Kinase</keyword>
<comment type="catalytic activity">
    <reaction evidence="1">
        <text>ATP + protein L-histidine = ADP + protein N-phospho-L-histidine.</text>
        <dbReference type="EC" id="2.7.13.3"/>
    </reaction>
</comment>
<dbReference type="Gene3D" id="1.10.287.130">
    <property type="match status" value="1"/>
</dbReference>
<evidence type="ECO:0000256" key="1">
    <source>
        <dbReference type="ARBA" id="ARBA00000085"/>
    </source>
</evidence>
<evidence type="ECO:0000256" key="11">
    <source>
        <dbReference type="ARBA" id="ARBA00022989"/>
    </source>
</evidence>
<evidence type="ECO:0000256" key="6">
    <source>
        <dbReference type="ARBA" id="ARBA00022679"/>
    </source>
</evidence>
<keyword evidence="8" id="KW-0547">Nucleotide-binding</keyword>
<dbReference type="CDD" id="cd12913">
    <property type="entry name" value="PDC1_MCP_like"/>
    <property type="match status" value="1"/>
</dbReference>
<dbReference type="Gene3D" id="6.10.340.10">
    <property type="match status" value="1"/>
</dbReference>
<feature type="domain" description="Histidine kinase" evidence="16">
    <location>
        <begin position="419"/>
        <end position="635"/>
    </location>
</feature>
<dbReference type="GO" id="GO:0005886">
    <property type="term" value="C:plasma membrane"/>
    <property type="evidence" value="ECO:0007669"/>
    <property type="project" value="UniProtKB-SubCell"/>
</dbReference>
<dbReference type="InterPro" id="IPR036890">
    <property type="entry name" value="HATPase_C_sf"/>
</dbReference>
<dbReference type="EMBL" id="FRBD01000015">
    <property type="protein sequence ID" value="SHK88495.1"/>
    <property type="molecule type" value="Genomic_DNA"/>
</dbReference>
<dbReference type="Proteomes" id="UP000184130">
    <property type="component" value="Unassembled WGS sequence"/>
</dbReference>
<evidence type="ECO:0000256" key="14">
    <source>
        <dbReference type="SAM" id="Coils"/>
    </source>
</evidence>
<dbReference type="PRINTS" id="PR00344">
    <property type="entry name" value="BCTRLSENSOR"/>
</dbReference>
<dbReference type="InterPro" id="IPR036097">
    <property type="entry name" value="HisK_dim/P_sf"/>
</dbReference>
<dbReference type="CDD" id="cd00082">
    <property type="entry name" value="HisKA"/>
    <property type="match status" value="1"/>
</dbReference>
<dbReference type="GO" id="GO:0000155">
    <property type="term" value="F:phosphorelay sensor kinase activity"/>
    <property type="evidence" value="ECO:0007669"/>
    <property type="project" value="InterPro"/>
</dbReference>
<keyword evidence="4" id="KW-1003">Cell membrane</keyword>
<dbReference type="CDD" id="cd06225">
    <property type="entry name" value="HAMP"/>
    <property type="match status" value="1"/>
</dbReference>
<dbReference type="PANTHER" id="PTHR45528:SF1">
    <property type="entry name" value="SENSOR HISTIDINE KINASE CPXA"/>
    <property type="match status" value="1"/>
</dbReference>
<name>A0A1M6W4T0_XYLRU</name>
<dbReference type="InterPro" id="IPR003661">
    <property type="entry name" value="HisK_dim/P_dom"/>
</dbReference>
<protein>
    <recommendedName>
        <fullName evidence="3">histidine kinase</fullName>
        <ecNumber evidence="3">2.7.13.3</ecNumber>
    </recommendedName>
</protein>
<evidence type="ECO:0000259" key="17">
    <source>
        <dbReference type="PROSITE" id="PS50885"/>
    </source>
</evidence>
<keyword evidence="11 15" id="KW-1133">Transmembrane helix</keyword>
<dbReference type="RefSeq" id="WP_073209183.1">
    <property type="nucleotide sequence ID" value="NZ_FRBD01000015.1"/>
</dbReference>
<dbReference type="OrthoDB" id="1058377at2"/>
<evidence type="ECO:0000256" key="12">
    <source>
        <dbReference type="ARBA" id="ARBA00023012"/>
    </source>
</evidence>
<proteinExistence type="predicted"/>
<evidence type="ECO:0000313" key="18">
    <source>
        <dbReference type="EMBL" id="SHK88495.1"/>
    </source>
</evidence>
<keyword evidence="10" id="KW-0067">ATP-binding</keyword>
<dbReference type="SMART" id="SM00387">
    <property type="entry name" value="HATPase_c"/>
    <property type="match status" value="1"/>
</dbReference>
<keyword evidence="6" id="KW-0808">Transferase</keyword>
<dbReference type="Pfam" id="PF02518">
    <property type="entry name" value="HATPase_c"/>
    <property type="match status" value="1"/>
</dbReference>
<dbReference type="AlphaFoldDB" id="A0A1M6W4T0"/>
<keyword evidence="5" id="KW-0597">Phosphoprotein</keyword>
<sequence length="635" mass="71775">MSKHQLKLPRKMSLGIILLATPLFIASVGILYIQSRYLIHQEALEGGSSLLNATLCRVHRYMSTLETAANSNAWMMEEHLQPDSLKSVSNRIVRLNDPVVSSSVYMIPDLFKEYGHGFSIYTVQHGDSVTSYIEPEYNYFHKACYTEPVKTGKTCWVDPFVEYTEGEVDHHVAIATYCRPLKRKNGRIVGVLTTEMSLSKLSDMINKQEHPYPTAYFMLLGADGRYLIHPDTTLLFRKTIFTDADPSQNSDMITLGHEMIAGKRGSMHVHINGELLHVIYRPVPDTDWSLAVVCPDSDAMKSFYELGYVIIIIMIIGLLLIVWFSSQMVKQTISPLNSLLESTQQFAVGNFDKLVPTTRHKGVIGRLQNSFAKMQISLSTRMGSLRAKAHEIREHNKELEQVQKQTDDMVRRKNQFIQNVAQHMRMPLNVILGFADVLRESSSNKTAMSEEELTNISTMMKNNAVSMNRMVLMLFDASETSSNEVMLSNRQEEISVNEMAQLCIKYTYSHFPHAKIHLDTKLPDTVHIVSNRMYLMRTLGELLYNAAKYTDGQHIDIIISQTATTIRYTIQDIGPGLPEGSMDQIFKPFTKVDNLAEGLGLGLPLAKRHALSLGGDLIFDTDYHAGCRVILELPK</sequence>